<proteinExistence type="predicted"/>
<sequence>MAVTFLAMAGIAALDTLAKVTCEALVDTTTDFVIDKIDDTMQAVMPNFNNSYMKQFTNQVRMGMASATNARIMSHALKSQNKIEEKIQARKDHLKDKFETQSRSIREKSINKGAMGKRLKNLESQYQREITELEKDGTRAYQLRQSAATEATAFSGGTGSIKQGHDGTIQNLKGGANADLTQAIYALLNGMGHSPDKTGVNKINPSGGGTA</sequence>
<keyword evidence="3" id="KW-1185">Reference proteome</keyword>
<dbReference type="AlphaFoldDB" id="A0A9W6GLK8"/>
<dbReference type="Proteomes" id="UP001144471">
    <property type="component" value="Unassembled WGS sequence"/>
</dbReference>
<accession>A0A9W6GLK8</accession>
<evidence type="ECO:0000256" key="1">
    <source>
        <dbReference type="SAM" id="MobiDB-lite"/>
    </source>
</evidence>
<evidence type="ECO:0000313" key="2">
    <source>
        <dbReference type="EMBL" id="GLI55971.1"/>
    </source>
</evidence>
<protein>
    <submittedName>
        <fullName evidence="2">Uncharacterized protein</fullName>
    </submittedName>
</protein>
<gene>
    <name evidence="2" type="ORF">PM10SUCC1_14850</name>
</gene>
<dbReference type="RefSeq" id="WP_281834804.1">
    <property type="nucleotide sequence ID" value="NZ_BSDY01000006.1"/>
</dbReference>
<reference evidence="2" key="1">
    <citation type="submission" date="2022-12" db="EMBL/GenBank/DDBJ databases">
        <title>Reference genome sequencing for broad-spectrum identification of bacterial and archaeal isolates by mass spectrometry.</title>
        <authorList>
            <person name="Sekiguchi Y."/>
            <person name="Tourlousse D.M."/>
        </authorList>
    </citation>
    <scope>NUCLEOTIDE SEQUENCE</scope>
    <source>
        <strain evidence="2">10succ1</strain>
    </source>
</reference>
<name>A0A9W6GLK8_9FUSO</name>
<dbReference type="EMBL" id="BSDY01000006">
    <property type="protein sequence ID" value="GLI55971.1"/>
    <property type="molecule type" value="Genomic_DNA"/>
</dbReference>
<evidence type="ECO:0000313" key="3">
    <source>
        <dbReference type="Proteomes" id="UP001144471"/>
    </source>
</evidence>
<organism evidence="2 3">
    <name type="scientific">Propionigenium maris DSM 9537</name>
    <dbReference type="NCBI Taxonomy" id="1123000"/>
    <lineage>
        <taxon>Bacteria</taxon>
        <taxon>Fusobacteriati</taxon>
        <taxon>Fusobacteriota</taxon>
        <taxon>Fusobacteriia</taxon>
        <taxon>Fusobacteriales</taxon>
        <taxon>Fusobacteriaceae</taxon>
        <taxon>Propionigenium</taxon>
    </lineage>
</organism>
<feature type="region of interest" description="Disordered" evidence="1">
    <location>
        <begin position="192"/>
        <end position="211"/>
    </location>
</feature>
<comment type="caution">
    <text evidence="2">The sequence shown here is derived from an EMBL/GenBank/DDBJ whole genome shotgun (WGS) entry which is preliminary data.</text>
</comment>